<reference evidence="1" key="1">
    <citation type="journal article" date="2020" name="Stud. Mycol.">
        <title>101 Dothideomycetes genomes: a test case for predicting lifestyles and emergence of pathogens.</title>
        <authorList>
            <person name="Haridas S."/>
            <person name="Albert R."/>
            <person name="Binder M."/>
            <person name="Bloem J."/>
            <person name="Labutti K."/>
            <person name="Salamov A."/>
            <person name="Andreopoulos B."/>
            <person name="Baker S."/>
            <person name="Barry K."/>
            <person name="Bills G."/>
            <person name="Bluhm B."/>
            <person name="Cannon C."/>
            <person name="Castanera R."/>
            <person name="Culley D."/>
            <person name="Daum C."/>
            <person name="Ezra D."/>
            <person name="Gonzalez J."/>
            <person name="Henrissat B."/>
            <person name="Kuo A."/>
            <person name="Liang C."/>
            <person name="Lipzen A."/>
            <person name="Lutzoni F."/>
            <person name="Magnuson J."/>
            <person name="Mondo S."/>
            <person name="Nolan M."/>
            <person name="Ohm R."/>
            <person name="Pangilinan J."/>
            <person name="Park H.-J."/>
            <person name="Ramirez L."/>
            <person name="Alfaro M."/>
            <person name="Sun H."/>
            <person name="Tritt A."/>
            <person name="Yoshinaga Y."/>
            <person name="Zwiers L.-H."/>
            <person name="Turgeon B."/>
            <person name="Goodwin S."/>
            <person name="Spatafora J."/>
            <person name="Crous P."/>
            <person name="Grigoriev I."/>
        </authorList>
    </citation>
    <scope>NUCLEOTIDE SEQUENCE</scope>
    <source>
        <strain evidence="1">CBS 122367</strain>
    </source>
</reference>
<dbReference type="EMBL" id="MU005587">
    <property type="protein sequence ID" value="KAF2682490.1"/>
    <property type="molecule type" value="Genomic_DNA"/>
</dbReference>
<name>A0A6G1IWY0_9PLEO</name>
<accession>A0A6G1IWY0</accession>
<keyword evidence="2" id="KW-1185">Reference proteome</keyword>
<gene>
    <name evidence="1" type="ORF">K458DRAFT_390976</name>
</gene>
<sequence length="90" mass="9233">MSSLAVLPSPTYVALMTTPTTSFATTLTSIPSVSSSSAGCTILCICNGLPPFCPLPTPLPYTKTTTVVVTASRASTLLNPMTLNAQVDPV</sequence>
<evidence type="ECO:0000313" key="2">
    <source>
        <dbReference type="Proteomes" id="UP000799291"/>
    </source>
</evidence>
<evidence type="ECO:0000313" key="1">
    <source>
        <dbReference type="EMBL" id="KAF2682490.1"/>
    </source>
</evidence>
<dbReference type="Proteomes" id="UP000799291">
    <property type="component" value="Unassembled WGS sequence"/>
</dbReference>
<proteinExistence type="predicted"/>
<dbReference type="AlphaFoldDB" id="A0A6G1IWY0"/>
<protein>
    <submittedName>
        <fullName evidence="1">Uncharacterized protein</fullName>
    </submittedName>
</protein>
<organism evidence="1 2">
    <name type="scientific">Lentithecium fluviatile CBS 122367</name>
    <dbReference type="NCBI Taxonomy" id="1168545"/>
    <lineage>
        <taxon>Eukaryota</taxon>
        <taxon>Fungi</taxon>
        <taxon>Dikarya</taxon>
        <taxon>Ascomycota</taxon>
        <taxon>Pezizomycotina</taxon>
        <taxon>Dothideomycetes</taxon>
        <taxon>Pleosporomycetidae</taxon>
        <taxon>Pleosporales</taxon>
        <taxon>Massarineae</taxon>
        <taxon>Lentitheciaceae</taxon>
        <taxon>Lentithecium</taxon>
    </lineage>
</organism>